<proteinExistence type="inferred from homology"/>
<evidence type="ECO:0000313" key="7">
    <source>
        <dbReference type="EMBL" id="SDF72925.1"/>
    </source>
</evidence>
<comment type="similarity">
    <text evidence="1 5">Belongs to the CoaE family.</text>
</comment>
<reference evidence="7 8" key="1">
    <citation type="submission" date="2016-10" db="EMBL/GenBank/DDBJ databases">
        <authorList>
            <person name="Varghese N."/>
            <person name="Submissions S."/>
        </authorList>
    </citation>
    <scope>NUCLEOTIDE SEQUENCE [LARGE SCALE GENOMIC DNA]</scope>
    <source>
        <strain evidence="7 8">DSM 18839</strain>
    </source>
</reference>
<dbReference type="NCBIfam" id="TIGR00152">
    <property type="entry name" value="dephospho-CoA kinase"/>
    <property type="match status" value="1"/>
</dbReference>
<dbReference type="PROSITE" id="PS51219">
    <property type="entry name" value="DPCK"/>
    <property type="match status" value="1"/>
</dbReference>
<dbReference type="GO" id="GO:0015937">
    <property type="term" value="P:coenzyme A biosynthetic process"/>
    <property type="evidence" value="ECO:0007669"/>
    <property type="project" value="UniProtKB-UniRule"/>
</dbReference>
<dbReference type="GO" id="GO:0004140">
    <property type="term" value="F:dephospho-CoA kinase activity"/>
    <property type="evidence" value="ECO:0007669"/>
    <property type="project" value="UniProtKB-UniRule"/>
</dbReference>
<feature type="binding site" evidence="5">
    <location>
        <begin position="11"/>
        <end position="16"/>
    </location>
    <ligand>
        <name>ATP</name>
        <dbReference type="ChEBI" id="CHEBI:30616"/>
    </ligand>
</feature>
<name>A0A8G2BHZ8_9PROT</name>
<dbReference type="OrthoDB" id="9812943at2"/>
<keyword evidence="5" id="KW-0808">Transferase</keyword>
<comment type="catalytic activity">
    <reaction evidence="5">
        <text>3'-dephospho-CoA + ATP = ADP + CoA + H(+)</text>
        <dbReference type="Rhea" id="RHEA:18245"/>
        <dbReference type="ChEBI" id="CHEBI:15378"/>
        <dbReference type="ChEBI" id="CHEBI:30616"/>
        <dbReference type="ChEBI" id="CHEBI:57287"/>
        <dbReference type="ChEBI" id="CHEBI:57328"/>
        <dbReference type="ChEBI" id="CHEBI:456216"/>
        <dbReference type="EC" id="2.7.1.24"/>
    </reaction>
</comment>
<evidence type="ECO:0000256" key="2">
    <source>
        <dbReference type="ARBA" id="ARBA00022741"/>
    </source>
</evidence>
<comment type="subcellular location">
    <subcellularLocation>
        <location evidence="5">Cytoplasm</location>
    </subcellularLocation>
</comment>
<dbReference type="HAMAP" id="MF_00376">
    <property type="entry name" value="Dephospho_CoA_kinase"/>
    <property type="match status" value="1"/>
</dbReference>
<organism evidence="7 8">
    <name type="scientific">Thalassobaculum litoreum DSM 18839</name>
    <dbReference type="NCBI Taxonomy" id="1123362"/>
    <lineage>
        <taxon>Bacteria</taxon>
        <taxon>Pseudomonadati</taxon>
        <taxon>Pseudomonadota</taxon>
        <taxon>Alphaproteobacteria</taxon>
        <taxon>Rhodospirillales</taxon>
        <taxon>Thalassobaculaceae</taxon>
        <taxon>Thalassobaculum</taxon>
    </lineage>
</organism>
<accession>A0A8G2BHZ8</accession>
<dbReference type="PANTHER" id="PTHR10695:SF46">
    <property type="entry name" value="BIFUNCTIONAL COENZYME A SYNTHASE-RELATED"/>
    <property type="match status" value="1"/>
</dbReference>
<keyword evidence="4 5" id="KW-0173">Coenzyme A biosynthesis</keyword>
<dbReference type="SUPFAM" id="SSF52540">
    <property type="entry name" value="P-loop containing nucleoside triphosphate hydrolases"/>
    <property type="match status" value="1"/>
</dbReference>
<sequence length="225" mass="24408">MIVIGLTGSIGMGKSTTATMFRRLGVPLHDSDAAVHATMRRGGEAVAAIASAFPDVVRDGAVDRAALGARVFGDAAALRRLESIVHPMVGARTRRFLSLSRRHRRSIVVLDVPLLLEGNSHRLCDLVAVVSAPGFIQRQRVLARPGMTDGRLASILAKQMPDAEKRRRADRVIPTGLGRAFTMRSVKRLVAGLRRDPAYGKRIACGKSCSIRRRRAWTPRQGTGS</sequence>
<keyword evidence="5 7" id="KW-0418">Kinase</keyword>
<dbReference type="Proteomes" id="UP000198615">
    <property type="component" value="Unassembled WGS sequence"/>
</dbReference>
<dbReference type="Pfam" id="PF01121">
    <property type="entry name" value="CoaE"/>
    <property type="match status" value="1"/>
</dbReference>
<comment type="function">
    <text evidence="5">Catalyzes the phosphorylation of the 3'-hydroxyl group of dephosphocoenzyme A to form coenzyme A.</text>
</comment>
<dbReference type="PANTHER" id="PTHR10695">
    <property type="entry name" value="DEPHOSPHO-COA KINASE-RELATED"/>
    <property type="match status" value="1"/>
</dbReference>
<dbReference type="GO" id="GO:0005737">
    <property type="term" value="C:cytoplasm"/>
    <property type="evidence" value="ECO:0007669"/>
    <property type="project" value="UniProtKB-SubCell"/>
</dbReference>
<protein>
    <recommendedName>
        <fullName evidence="5 6">Dephospho-CoA kinase</fullName>
        <ecNumber evidence="5 6">2.7.1.24</ecNumber>
    </recommendedName>
    <alternativeName>
        <fullName evidence="5">Dephosphocoenzyme A kinase</fullName>
    </alternativeName>
</protein>
<evidence type="ECO:0000313" key="8">
    <source>
        <dbReference type="Proteomes" id="UP000198615"/>
    </source>
</evidence>
<dbReference type="RefSeq" id="WP_038015699.1">
    <property type="nucleotide sequence ID" value="NZ_FNBW01000006.1"/>
</dbReference>
<keyword evidence="8" id="KW-1185">Reference proteome</keyword>
<evidence type="ECO:0000256" key="3">
    <source>
        <dbReference type="ARBA" id="ARBA00022840"/>
    </source>
</evidence>
<dbReference type="AlphaFoldDB" id="A0A8G2BHZ8"/>
<dbReference type="GO" id="GO:0005524">
    <property type="term" value="F:ATP binding"/>
    <property type="evidence" value="ECO:0007669"/>
    <property type="project" value="UniProtKB-UniRule"/>
</dbReference>
<keyword evidence="5" id="KW-0963">Cytoplasm</keyword>
<evidence type="ECO:0000256" key="6">
    <source>
        <dbReference type="NCBIfam" id="TIGR00152"/>
    </source>
</evidence>
<keyword evidence="3 5" id="KW-0067">ATP-binding</keyword>
<evidence type="ECO:0000256" key="5">
    <source>
        <dbReference type="HAMAP-Rule" id="MF_00376"/>
    </source>
</evidence>
<comment type="caution">
    <text evidence="7">The sequence shown here is derived from an EMBL/GenBank/DDBJ whole genome shotgun (WGS) entry which is preliminary data.</text>
</comment>
<dbReference type="CDD" id="cd02022">
    <property type="entry name" value="DPCK"/>
    <property type="match status" value="1"/>
</dbReference>
<dbReference type="InterPro" id="IPR001977">
    <property type="entry name" value="Depp_CoAkinase"/>
</dbReference>
<evidence type="ECO:0000256" key="4">
    <source>
        <dbReference type="ARBA" id="ARBA00022993"/>
    </source>
</evidence>
<keyword evidence="2 5" id="KW-0547">Nucleotide-binding</keyword>
<dbReference type="UniPathway" id="UPA00241">
    <property type="reaction ID" value="UER00356"/>
</dbReference>
<comment type="pathway">
    <text evidence="5">Cofactor biosynthesis; coenzyme A biosynthesis; CoA from (R)-pantothenate: step 5/5.</text>
</comment>
<gene>
    <name evidence="5" type="primary">coaE</name>
    <name evidence="7" type="ORF">SAMN05660686_02100</name>
</gene>
<dbReference type="EMBL" id="FNBW01000006">
    <property type="protein sequence ID" value="SDF72925.1"/>
    <property type="molecule type" value="Genomic_DNA"/>
</dbReference>
<evidence type="ECO:0000256" key="1">
    <source>
        <dbReference type="ARBA" id="ARBA00009018"/>
    </source>
</evidence>
<dbReference type="Gene3D" id="3.40.50.300">
    <property type="entry name" value="P-loop containing nucleotide triphosphate hydrolases"/>
    <property type="match status" value="1"/>
</dbReference>
<dbReference type="EC" id="2.7.1.24" evidence="5 6"/>
<dbReference type="InterPro" id="IPR027417">
    <property type="entry name" value="P-loop_NTPase"/>
</dbReference>